<dbReference type="InterPro" id="IPR014748">
    <property type="entry name" value="Enoyl-CoA_hydra_C"/>
</dbReference>
<evidence type="ECO:0000256" key="6">
    <source>
        <dbReference type="ARBA" id="ARBA00023239"/>
    </source>
</evidence>
<reference evidence="8" key="1">
    <citation type="submission" date="2020-05" db="EMBL/GenBank/DDBJ databases">
        <title>WGS assembly of Corymbia citriodora subspecies variegata.</title>
        <authorList>
            <person name="Barry K."/>
            <person name="Hundley H."/>
            <person name="Shu S."/>
            <person name="Jenkins J."/>
            <person name="Grimwood J."/>
            <person name="Baten A."/>
        </authorList>
    </citation>
    <scope>NUCLEOTIDE SEQUENCE</scope>
    <source>
        <strain evidence="8">CV2-018</strain>
    </source>
</reference>
<keyword evidence="9" id="KW-1185">Reference proteome</keyword>
<accession>A0A8T0CFS5</accession>
<dbReference type="FunFam" id="3.90.226.10:FF:000074">
    <property type="entry name" value="Enoyl-CoA hydratase (AFU_orthologue AFUA_2G10650)"/>
    <property type="match status" value="1"/>
</dbReference>
<evidence type="ECO:0000313" key="8">
    <source>
        <dbReference type="EMBL" id="KAF7846273.1"/>
    </source>
</evidence>
<evidence type="ECO:0000256" key="3">
    <source>
        <dbReference type="ARBA" id="ARBA00005254"/>
    </source>
</evidence>
<dbReference type="GO" id="GO:0006635">
    <property type="term" value="P:fatty acid beta-oxidation"/>
    <property type="evidence" value="ECO:0007669"/>
    <property type="project" value="TreeGrafter"/>
</dbReference>
<dbReference type="OrthoDB" id="2139957at2759"/>
<dbReference type="InterPro" id="IPR018376">
    <property type="entry name" value="Enoyl-CoA_hyd/isom_CS"/>
</dbReference>
<dbReference type="GO" id="GO:0005739">
    <property type="term" value="C:mitochondrion"/>
    <property type="evidence" value="ECO:0007669"/>
    <property type="project" value="TreeGrafter"/>
</dbReference>
<keyword evidence="5" id="KW-0413">Isomerase</keyword>
<dbReference type="Gramene" id="rna-gnl|WGS:JABURB|Cocit.L4723.1">
    <property type="protein sequence ID" value="cds-KAF7846273.1"/>
    <property type="gene ID" value="gene-BT93_L4723"/>
</dbReference>
<comment type="caution">
    <text evidence="8">The sequence shown here is derived from an EMBL/GenBank/DDBJ whole genome shotgun (WGS) entry which is preliminary data.</text>
</comment>
<keyword evidence="4" id="KW-0576">Peroxisome</keyword>
<evidence type="ECO:0008006" key="10">
    <source>
        <dbReference type="Google" id="ProtNLM"/>
    </source>
</evidence>
<sequence>MIYMIELEMRLNDASAVLQTRPPYSAPIRRAFKKMSITYYQHKSRPILHCGSIISESNIDSVQNRITNMPDTNPPQIDGCTLSYPAPFVLLLTINREKQMNSIPSQLHWQMDAVFRWFDSEPSLRVAVITGAGKKAFCAGQDLIEMGKAGVLKDHPSSGFAGISRRVGKKPIIAAVNGFALGGGFEIVLNCDMVVAAPTARFGLPEALRGIYAAAGGLPRLIRNVGLPISSEIAMSGRQLSANEGLRYNLINSISKSQATVVDEAVQLATKVANISPDAIIVTRLALREAWETASVEKAYQISHDRFRQALFAGENAKEGLKAFAEKRQPNWVPSKL</sequence>
<gene>
    <name evidence="8" type="ORF">BT93_L4723</name>
</gene>
<dbReference type="EMBL" id="MU093995">
    <property type="protein sequence ID" value="KAF7846273.1"/>
    <property type="molecule type" value="Genomic_DNA"/>
</dbReference>
<dbReference type="PANTHER" id="PTHR11941:SF68">
    <property type="entry name" value="CARNITINYL-COA DEHYDRATASE"/>
    <property type="match status" value="1"/>
</dbReference>
<name>A0A8T0CFS5_CORYI</name>
<dbReference type="CDD" id="cd06558">
    <property type="entry name" value="crotonase-like"/>
    <property type="match status" value="1"/>
</dbReference>
<dbReference type="GO" id="GO:0016853">
    <property type="term" value="F:isomerase activity"/>
    <property type="evidence" value="ECO:0007669"/>
    <property type="project" value="UniProtKB-KW"/>
</dbReference>
<evidence type="ECO:0000256" key="2">
    <source>
        <dbReference type="ARBA" id="ARBA00004924"/>
    </source>
</evidence>
<comment type="subcellular location">
    <subcellularLocation>
        <location evidence="1">Peroxisome</location>
    </subcellularLocation>
</comment>
<evidence type="ECO:0000256" key="5">
    <source>
        <dbReference type="ARBA" id="ARBA00023235"/>
    </source>
</evidence>
<evidence type="ECO:0000256" key="7">
    <source>
        <dbReference type="RuleBase" id="RU003707"/>
    </source>
</evidence>
<dbReference type="PANTHER" id="PTHR11941">
    <property type="entry name" value="ENOYL-COA HYDRATASE-RELATED"/>
    <property type="match status" value="1"/>
</dbReference>
<evidence type="ECO:0000256" key="4">
    <source>
        <dbReference type="ARBA" id="ARBA00023140"/>
    </source>
</evidence>
<protein>
    <recommendedName>
        <fullName evidence="10">Enoyl-CoA hydratase</fullName>
    </recommendedName>
</protein>
<dbReference type="GO" id="GO:0005777">
    <property type="term" value="C:peroxisome"/>
    <property type="evidence" value="ECO:0007669"/>
    <property type="project" value="UniProtKB-SubCell"/>
</dbReference>
<evidence type="ECO:0000256" key="1">
    <source>
        <dbReference type="ARBA" id="ARBA00004275"/>
    </source>
</evidence>
<comment type="similarity">
    <text evidence="3 7">Belongs to the enoyl-CoA hydratase/isomerase family.</text>
</comment>
<dbReference type="InterPro" id="IPR001753">
    <property type="entry name" value="Enoyl-CoA_hydra/iso"/>
</dbReference>
<dbReference type="Pfam" id="PF00378">
    <property type="entry name" value="ECH_1"/>
    <property type="match status" value="1"/>
</dbReference>
<dbReference type="PROSITE" id="PS00166">
    <property type="entry name" value="ENOYL_COA_HYDRATASE"/>
    <property type="match status" value="1"/>
</dbReference>
<dbReference type="InterPro" id="IPR029045">
    <property type="entry name" value="ClpP/crotonase-like_dom_sf"/>
</dbReference>
<keyword evidence="6" id="KW-0456">Lyase</keyword>
<organism evidence="8 9">
    <name type="scientific">Corymbia citriodora subsp. variegata</name>
    <dbReference type="NCBI Taxonomy" id="360336"/>
    <lineage>
        <taxon>Eukaryota</taxon>
        <taxon>Viridiplantae</taxon>
        <taxon>Streptophyta</taxon>
        <taxon>Embryophyta</taxon>
        <taxon>Tracheophyta</taxon>
        <taxon>Spermatophyta</taxon>
        <taxon>Magnoliopsida</taxon>
        <taxon>eudicotyledons</taxon>
        <taxon>Gunneridae</taxon>
        <taxon>Pentapetalae</taxon>
        <taxon>rosids</taxon>
        <taxon>malvids</taxon>
        <taxon>Myrtales</taxon>
        <taxon>Myrtaceae</taxon>
        <taxon>Myrtoideae</taxon>
        <taxon>Eucalypteae</taxon>
        <taxon>Corymbia</taxon>
    </lineage>
</organism>
<dbReference type="SUPFAM" id="SSF52096">
    <property type="entry name" value="ClpP/crotonase"/>
    <property type="match status" value="1"/>
</dbReference>
<evidence type="ECO:0000313" key="9">
    <source>
        <dbReference type="Proteomes" id="UP000806378"/>
    </source>
</evidence>
<dbReference type="AlphaFoldDB" id="A0A8T0CFS5"/>
<dbReference type="Gene3D" id="3.90.226.10">
    <property type="entry name" value="2-enoyl-CoA Hydratase, Chain A, domain 1"/>
    <property type="match status" value="1"/>
</dbReference>
<comment type="pathway">
    <text evidence="2">Siderophore biosynthesis.</text>
</comment>
<dbReference type="Gene3D" id="1.10.12.10">
    <property type="entry name" value="Lyase 2-enoyl-coa Hydratase, Chain A, domain 2"/>
    <property type="match status" value="1"/>
</dbReference>
<dbReference type="Proteomes" id="UP000806378">
    <property type="component" value="Unassembled WGS sequence"/>
</dbReference>
<dbReference type="GO" id="GO:0016829">
    <property type="term" value="F:lyase activity"/>
    <property type="evidence" value="ECO:0007669"/>
    <property type="project" value="UniProtKB-KW"/>
</dbReference>
<proteinExistence type="inferred from homology"/>